<dbReference type="PANTHER" id="PTHR30399">
    <property type="entry name" value="UNCHARACTERIZED PROTEIN YGJP"/>
    <property type="match status" value="1"/>
</dbReference>
<dbReference type="Gene3D" id="3.30.2010.10">
    <property type="entry name" value="Metalloproteases ('zincins'), catalytic domain"/>
    <property type="match status" value="1"/>
</dbReference>
<keyword evidence="2" id="KW-0645">Protease</keyword>
<keyword evidence="2" id="KW-0482">Metalloprotease</keyword>
<accession>A0A377J6T4</accession>
<reference evidence="2 3" key="1">
    <citation type="submission" date="2018-06" db="EMBL/GenBank/DDBJ databases">
        <authorList>
            <consortium name="Pathogen Informatics"/>
            <person name="Doyle S."/>
        </authorList>
    </citation>
    <scope>NUCLEOTIDE SEQUENCE [LARGE SCALE GENOMIC DNA]</scope>
    <source>
        <strain evidence="2 3">NCTC12410</strain>
    </source>
</reference>
<dbReference type="PANTHER" id="PTHR30399:SF1">
    <property type="entry name" value="UTP PYROPHOSPHATASE"/>
    <property type="match status" value="1"/>
</dbReference>
<feature type="domain" description="YgjP-like metallopeptidase" evidence="1">
    <location>
        <begin position="107"/>
        <end position="204"/>
    </location>
</feature>
<dbReference type="AlphaFoldDB" id="A0A377J6T4"/>
<dbReference type="CDD" id="cd07344">
    <property type="entry name" value="M48_yhfN_like"/>
    <property type="match status" value="1"/>
</dbReference>
<evidence type="ECO:0000313" key="3">
    <source>
        <dbReference type="Proteomes" id="UP000254841"/>
    </source>
</evidence>
<dbReference type="Proteomes" id="UP000254841">
    <property type="component" value="Unassembled WGS sequence"/>
</dbReference>
<proteinExistence type="predicted"/>
<dbReference type="GO" id="GO:0006508">
    <property type="term" value="P:proteolysis"/>
    <property type="evidence" value="ECO:0007669"/>
    <property type="project" value="UniProtKB-KW"/>
</dbReference>
<evidence type="ECO:0000313" key="2">
    <source>
        <dbReference type="EMBL" id="STO97513.1"/>
    </source>
</evidence>
<dbReference type="EMBL" id="UGHV01000001">
    <property type="protein sequence ID" value="STO97513.1"/>
    <property type="molecule type" value="Genomic_DNA"/>
</dbReference>
<sequence length="244" mass="27724">MKSVKVVQKSLVFEGLGIIVSQKPSKYMRINVRPSRGSSQPIIKLTCPPNATDEAIMEFLHTHRAWISRVCDRFMQTRENTWEVLQSHSDEVLLFGQWVSALSLKELRSRLHEYALQRANIFAGSMGVCFSKLAVRTSRTRFGSCTHDRLSLSILLAFVPKEEIDYVIIHELAHIVHKNHSAQFWGLVGVHCPQWKSLRQSLKSRYGLLIALLDKLEQASPTQAPQASPQSRNADIGSQLLFEF</sequence>
<protein>
    <submittedName>
        <fullName evidence="2">Putative metalloprotease</fullName>
        <ecNumber evidence="2">3.4.24.-</ecNumber>
    </submittedName>
</protein>
<organism evidence="2 3">
    <name type="scientific">Helicobacter canis</name>
    <dbReference type="NCBI Taxonomy" id="29419"/>
    <lineage>
        <taxon>Bacteria</taxon>
        <taxon>Pseudomonadati</taxon>
        <taxon>Campylobacterota</taxon>
        <taxon>Epsilonproteobacteria</taxon>
        <taxon>Campylobacterales</taxon>
        <taxon>Helicobacteraceae</taxon>
        <taxon>Helicobacter</taxon>
    </lineage>
</organism>
<dbReference type="InterPro" id="IPR053136">
    <property type="entry name" value="UTP_pyrophosphatase-like"/>
</dbReference>
<dbReference type="EC" id="3.4.24.-" evidence="2"/>
<keyword evidence="2" id="KW-0378">Hydrolase</keyword>
<gene>
    <name evidence="2" type="ORF">NCTC12410_01344</name>
</gene>
<dbReference type="Pfam" id="PF01863">
    <property type="entry name" value="YgjP-like"/>
    <property type="match status" value="1"/>
</dbReference>
<dbReference type="OrthoDB" id="5321643at2"/>
<evidence type="ECO:0000259" key="1">
    <source>
        <dbReference type="Pfam" id="PF01863"/>
    </source>
</evidence>
<name>A0A377J6T4_9HELI</name>
<dbReference type="RefSeq" id="WP_115011745.1">
    <property type="nucleotide sequence ID" value="NZ_UGHV01000001.1"/>
</dbReference>
<dbReference type="GO" id="GO:0008237">
    <property type="term" value="F:metallopeptidase activity"/>
    <property type="evidence" value="ECO:0007669"/>
    <property type="project" value="UniProtKB-KW"/>
</dbReference>
<dbReference type="InterPro" id="IPR002725">
    <property type="entry name" value="YgjP-like_metallopeptidase"/>
</dbReference>